<keyword evidence="1" id="KW-0812">Transmembrane</keyword>
<proteinExistence type="predicted"/>
<accession>A0ABU6VZC8</accession>
<protein>
    <submittedName>
        <fullName evidence="2">Uncharacterized protein</fullName>
    </submittedName>
</protein>
<keyword evidence="1" id="KW-0472">Membrane</keyword>
<name>A0ABU6VZC8_9FABA</name>
<organism evidence="2 3">
    <name type="scientific">Stylosanthes scabra</name>
    <dbReference type="NCBI Taxonomy" id="79078"/>
    <lineage>
        <taxon>Eukaryota</taxon>
        <taxon>Viridiplantae</taxon>
        <taxon>Streptophyta</taxon>
        <taxon>Embryophyta</taxon>
        <taxon>Tracheophyta</taxon>
        <taxon>Spermatophyta</taxon>
        <taxon>Magnoliopsida</taxon>
        <taxon>eudicotyledons</taxon>
        <taxon>Gunneridae</taxon>
        <taxon>Pentapetalae</taxon>
        <taxon>rosids</taxon>
        <taxon>fabids</taxon>
        <taxon>Fabales</taxon>
        <taxon>Fabaceae</taxon>
        <taxon>Papilionoideae</taxon>
        <taxon>50 kb inversion clade</taxon>
        <taxon>dalbergioids sensu lato</taxon>
        <taxon>Dalbergieae</taxon>
        <taxon>Pterocarpus clade</taxon>
        <taxon>Stylosanthes</taxon>
    </lineage>
</organism>
<evidence type="ECO:0000313" key="3">
    <source>
        <dbReference type="Proteomes" id="UP001341840"/>
    </source>
</evidence>
<comment type="caution">
    <text evidence="2">The sequence shown here is derived from an EMBL/GenBank/DDBJ whole genome shotgun (WGS) entry which is preliminary data.</text>
</comment>
<reference evidence="2 3" key="1">
    <citation type="journal article" date="2023" name="Plants (Basel)">
        <title>Bridging the Gap: Combining Genomics and Transcriptomics Approaches to Understand Stylosanthes scabra, an Orphan Legume from the Brazilian Caatinga.</title>
        <authorList>
            <person name="Ferreira-Neto J.R.C."/>
            <person name="da Silva M.D."/>
            <person name="Binneck E."/>
            <person name="de Melo N.F."/>
            <person name="da Silva R.H."/>
            <person name="de Melo A.L.T.M."/>
            <person name="Pandolfi V."/>
            <person name="Bustamante F.O."/>
            <person name="Brasileiro-Vidal A.C."/>
            <person name="Benko-Iseppon A.M."/>
        </authorList>
    </citation>
    <scope>NUCLEOTIDE SEQUENCE [LARGE SCALE GENOMIC DNA]</scope>
    <source>
        <tissue evidence="2">Leaves</tissue>
    </source>
</reference>
<feature type="transmembrane region" description="Helical" evidence="1">
    <location>
        <begin position="28"/>
        <end position="48"/>
    </location>
</feature>
<gene>
    <name evidence="2" type="ORF">PIB30_097262</name>
</gene>
<keyword evidence="3" id="KW-1185">Reference proteome</keyword>
<feature type="non-terminal residue" evidence="2">
    <location>
        <position position="1"/>
    </location>
</feature>
<dbReference type="Proteomes" id="UP001341840">
    <property type="component" value="Unassembled WGS sequence"/>
</dbReference>
<evidence type="ECO:0000256" key="1">
    <source>
        <dbReference type="SAM" id="Phobius"/>
    </source>
</evidence>
<dbReference type="EMBL" id="JASCZI010153411">
    <property type="protein sequence ID" value="MED6177338.1"/>
    <property type="molecule type" value="Genomic_DNA"/>
</dbReference>
<evidence type="ECO:0000313" key="2">
    <source>
        <dbReference type="EMBL" id="MED6177338.1"/>
    </source>
</evidence>
<sequence length="92" mass="10197">VCILAVLPTWGVKKFPLSRSSSASYTQLLLLHVSFSFFFFMVPILTWGCPQVKIEVPRSYQMLSGWSVLPRMSVAGFCHSVEVFLPSGVAKG</sequence>
<keyword evidence="1" id="KW-1133">Transmembrane helix</keyword>